<dbReference type="KEGG" id="splr:C0J00_06265"/>
<dbReference type="EMBL" id="CP025536">
    <property type="protein sequence ID" value="AUW96738.1"/>
    <property type="molecule type" value="Genomic_DNA"/>
</dbReference>
<dbReference type="OrthoDB" id="2061576at2"/>
<protein>
    <recommendedName>
        <fullName evidence="3">Prophage pi2 protein 38</fullName>
    </recommendedName>
</protein>
<evidence type="ECO:0000313" key="1">
    <source>
        <dbReference type="EMBL" id="AUW96738.1"/>
    </source>
</evidence>
<evidence type="ECO:0000313" key="2">
    <source>
        <dbReference type="Proteomes" id="UP000238956"/>
    </source>
</evidence>
<dbReference type="GeneID" id="98393512"/>
<dbReference type="Proteomes" id="UP000238956">
    <property type="component" value="Chromosome"/>
</dbReference>
<reference evidence="1 2" key="1">
    <citation type="submission" date="2017-12" db="EMBL/GenBank/DDBJ databases">
        <authorList>
            <person name="Hurst M.R.H."/>
        </authorList>
    </citation>
    <scope>NUCLEOTIDE SEQUENCE [LARGE SCALE GENOMIC DNA]</scope>
    <source>
        <strain evidence="1 2">TH11417</strain>
    </source>
</reference>
<gene>
    <name evidence="1" type="ORF">C0J00_06265</name>
</gene>
<evidence type="ECO:0008006" key="3">
    <source>
        <dbReference type="Google" id="ProtNLM"/>
    </source>
</evidence>
<reference evidence="1 2" key="2">
    <citation type="submission" date="2018-02" db="EMBL/GenBank/DDBJ databases">
        <title>Whole genome sequencing analysis of Streptococcus pluranimalium isolated from cattle infected mastitis in China.</title>
        <authorList>
            <person name="Zhang J.-R."/>
            <person name="Hu G.-Z."/>
        </authorList>
    </citation>
    <scope>NUCLEOTIDE SEQUENCE [LARGE SCALE GENOMIC DNA]</scope>
    <source>
        <strain evidence="1 2">TH11417</strain>
    </source>
</reference>
<dbReference type="RefSeq" id="WP_104968063.1">
    <property type="nucleotide sequence ID" value="NZ_CP025536.1"/>
</dbReference>
<accession>A0A2L0D4I3</accession>
<proteinExistence type="predicted"/>
<organism evidence="1 2">
    <name type="scientific">Streptococcus pluranimalium</name>
    <dbReference type="NCBI Taxonomy" id="82348"/>
    <lineage>
        <taxon>Bacteria</taxon>
        <taxon>Bacillati</taxon>
        <taxon>Bacillota</taxon>
        <taxon>Bacilli</taxon>
        <taxon>Lactobacillales</taxon>
        <taxon>Streptococcaceae</taxon>
        <taxon>Streptococcus</taxon>
    </lineage>
</organism>
<keyword evidence="2" id="KW-1185">Reference proteome</keyword>
<dbReference type="AlphaFoldDB" id="A0A2L0D4I3"/>
<name>A0A2L0D4I3_9STRE</name>
<sequence>MSLKDFYRLIKVLGYPLAYHHFEEGRVLSPPYLLYWVSGSENKGADNMAYHKQEEVLLEVYTKIKNLDLEGQVEALLDTHRIYFDKVETYLTTEKLYQVTYHITL</sequence>